<dbReference type="InterPro" id="IPR036640">
    <property type="entry name" value="ABC1_TM_sf"/>
</dbReference>
<dbReference type="RefSeq" id="WP_017377314.1">
    <property type="nucleotide sequence ID" value="NZ_CP011849.2"/>
</dbReference>
<dbReference type="GO" id="GO:0005886">
    <property type="term" value="C:plasma membrane"/>
    <property type="evidence" value="ECO:0007669"/>
    <property type="project" value="UniProtKB-SubCell"/>
</dbReference>
<dbReference type="InterPro" id="IPR003439">
    <property type="entry name" value="ABC_transporter-like_ATP-bd"/>
</dbReference>
<dbReference type="GO" id="GO:0005524">
    <property type="term" value="F:ATP binding"/>
    <property type="evidence" value="ECO:0007669"/>
    <property type="project" value="UniProtKB-KW"/>
</dbReference>
<keyword evidence="4" id="KW-0067">ATP-binding</keyword>
<dbReference type="InterPro" id="IPR003593">
    <property type="entry name" value="AAA+_ATPase"/>
</dbReference>
<feature type="transmembrane region" description="Helical" evidence="7">
    <location>
        <begin position="193"/>
        <end position="216"/>
    </location>
</feature>
<gene>
    <name evidence="10" type="primary">hlyB2</name>
</gene>
<dbReference type="Gene3D" id="1.20.1560.10">
    <property type="entry name" value="ABC transporter type 1, transmembrane domain"/>
    <property type="match status" value="1"/>
</dbReference>
<keyword evidence="6 7" id="KW-0472">Membrane</keyword>
<evidence type="ECO:0000256" key="4">
    <source>
        <dbReference type="ARBA" id="ARBA00022840"/>
    </source>
</evidence>
<dbReference type="GO" id="GO:0016887">
    <property type="term" value="F:ATP hydrolysis activity"/>
    <property type="evidence" value="ECO:0007669"/>
    <property type="project" value="InterPro"/>
</dbReference>
<dbReference type="PANTHER" id="PTHR24221">
    <property type="entry name" value="ATP-BINDING CASSETTE SUB-FAMILY B"/>
    <property type="match status" value="1"/>
</dbReference>
<keyword evidence="5 7" id="KW-1133">Transmembrane helix</keyword>
<dbReference type="InterPro" id="IPR011527">
    <property type="entry name" value="ABC1_TM_dom"/>
</dbReference>
<dbReference type="SMART" id="SM00382">
    <property type="entry name" value="AAA"/>
    <property type="match status" value="1"/>
</dbReference>
<dbReference type="EMBL" id="KJ804224">
    <property type="protein sequence ID" value="AIE90166.1"/>
    <property type="molecule type" value="Genomic_DNA"/>
</dbReference>
<dbReference type="InterPro" id="IPR027417">
    <property type="entry name" value="P-loop_NTPase"/>
</dbReference>
<feature type="transmembrane region" description="Helical" evidence="7">
    <location>
        <begin position="297"/>
        <end position="316"/>
    </location>
</feature>
<dbReference type="SUPFAM" id="SSF52540">
    <property type="entry name" value="P-loop containing nucleoside triphosphate hydrolases"/>
    <property type="match status" value="1"/>
</dbReference>
<comment type="subcellular location">
    <subcellularLocation>
        <location evidence="1">Cell membrane</location>
        <topology evidence="1">Multi-pass membrane protein</topology>
    </subcellularLocation>
</comment>
<dbReference type="GO" id="GO:0140359">
    <property type="term" value="F:ABC-type transporter activity"/>
    <property type="evidence" value="ECO:0007669"/>
    <property type="project" value="InterPro"/>
</dbReference>
<feature type="transmembrane region" description="Helical" evidence="7">
    <location>
        <begin position="158"/>
        <end position="181"/>
    </location>
</feature>
<evidence type="ECO:0000259" key="8">
    <source>
        <dbReference type="PROSITE" id="PS50893"/>
    </source>
</evidence>
<feature type="domain" description="ABC transmembrane type-1" evidence="9">
    <location>
        <begin position="163"/>
        <end position="441"/>
    </location>
</feature>
<dbReference type="PANTHER" id="PTHR24221:SF248">
    <property type="entry name" value="ABC TRANSPORTER TRANSMEMBRANE REGION"/>
    <property type="match status" value="1"/>
</dbReference>
<evidence type="ECO:0000256" key="5">
    <source>
        <dbReference type="ARBA" id="ARBA00022989"/>
    </source>
</evidence>
<sequence length="706" mass="78368">MSSALTAQEHNIRTAFINSLEPLLTALGWQGDQRALNENLPHFTEGLDLSSFRQVMLNLRYSCTTMRTQLNKIDNRLLPCLFISDEGRVLIVISVNQFNQYTVFDGAANIQLTLPELVISGMSYFFKAIGAEEELANKGQTPTAKNWFIKILGQNKKLMYHTFFISFLLNFLAIATPLFIMSVYDRVISTHSISMLSSFSIGVSIALISIGILYLLRSHILAFISARLDRDIGNAIFEHLLYLSPRYTESATVGAQVARLKDFDNIREFLTGSLVSILFELPFILIFLVIIAILAQWLAIVPIVMGILLFIVGVLIHTKAKAQIKDTAQSNSERQEFLLESLRLMRTIKYTGAQKIWCERYRELSGLATLDNLKNTVITATAQAIADNIMIASGLAILFFGVFMVFNGTLSVGALIAVMILTWKILSPIKTLFTTLPRLEQLIVSIRQINLLMKLELESKPGTISTNEQHHFKGNITFNRVSIRYAPTLDPALIGASFTVQAGQVVGIIGRNGSGKSTILKLIPGLYQPQAGSVLIDNCDIRQINPISLRQAIAYVPQEPQLFYGSIAQNLRLSCSGASDSDLYQAAKEAGVIDDILSLPKQFDSPIRDGAHLASSFQQRLSLARAYLKKAPILLLDEPANGLDYEADQCFIETIKKLRGRTTVILITHRPSHLKLADHVLLLDHGQIIRQGPPDDVLPSAPKDLL</sequence>
<keyword evidence="2 7" id="KW-0812">Transmembrane</keyword>
<dbReference type="PROSITE" id="PS50893">
    <property type="entry name" value="ABC_TRANSPORTER_2"/>
    <property type="match status" value="1"/>
</dbReference>
<dbReference type="PROSITE" id="PS50929">
    <property type="entry name" value="ABC_TM1F"/>
    <property type="match status" value="1"/>
</dbReference>
<feature type="domain" description="ABC transporter" evidence="8">
    <location>
        <begin position="478"/>
        <end position="706"/>
    </location>
</feature>
<evidence type="ECO:0000256" key="6">
    <source>
        <dbReference type="ARBA" id="ARBA00023136"/>
    </source>
</evidence>
<dbReference type="CDD" id="cd18566">
    <property type="entry name" value="ABC_6TM_PrtD_LapB_HlyB_like"/>
    <property type="match status" value="1"/>
</dbReference>
<dbReference type="SUPFAM" id="SSF90123">
    <property type="entry name" value="ABC transporter transmembrane region"/>
    <property type="match status" value="1"/>
</dbReference>
<evidence type="ECO:0000256" key="2">
    <source>
        <dbReference type="ARBA" id="ARBA00022692"/>
    </source>
</evidence>
<dbReference type="KEGG" id="psal:PSLF89_1371"/>
<evidence type="ECO:0000256" key="3">
    <source>
        <dbReference type="ARBA" id="ARBA00022741"/>
    </source>
</evidence>
<reference evidence="10" key="1">
    <citation type="submission" date="2014-05" db="EMBL/GenBank/DDBJ databases">
        <title>Piscirickettsia salmonis Iron Adquisition.</title>
        <authorList>
            <person name="Travisany D."/>
            <person name="Pulgar R."/>
        </authorList>
    </citation>
    <scope>NUCLEOTIDE SEQUENCE</scope>
    <source>
        <strain evidence="10">LF-89</strain>
    </source>
</reference>
<proteinExistence type="predicted"/>
<dbReference type="Gene3D" id="3.90.70.10">
    <property type="entry name" value="Cysteine proteinases"/>
    <property type="match status" value="1"/>
</dbReference>
<accession>A0A075FKW6</accession>
<dbReference type="Gene3D" id="3.40.50.300">
    <property type="entry name" value="P-loop containing nucleotide triphosphate hydrolases"/>
    <property type="match status" value="1"/>
</dbReference>
<evidence type="ECO:0000256" key="7">
    <source>
        <dbReference type="SAM" id="Phobius"/>
    </source>
</evidence>
<feature type="transmembrane region" description="Helical" evidence="7">
    <location>
        <begin position="395"/>
        <end position="423"/>
    </location>
</feature>
<keyword evidence="3" id="KW-0547">Nucleotide-binding</keyword>
<dbReference type="Pfam" id="PF00005">
    <property type="entry name" value="ABC_tran"/>
    <property type="match status" value="1"/>
</dbReference>
<dbReference type="GO" id="GO:0034040">
    <property type="term" value="F:ATPase-coupled lipid transmembrane transporter activity"/>
    <property type="evidence" value="ECO:0007669"/>
    <property type="project" value="TreeGrafter"/>
</dbReference>
<evidence type="ECO:0000259" key="9">
    <source>
        <dbReference type="PROSITE" id="PS50929"/>
    </source>
</evidence>
<evidence type="ECO:0000256" key="1">
    <source>
        <dbReference type="ARBA" id="ARBA00004651"/>
    </source>
</evidence>
<dbReference type="AlphaFoldDB" id="A0A075FKW6"/>
<feature type="transmembrane region" description="Helical" evidence="7">
    <location>
        <begin position="269"/>
        <end position="291"/>
    </location>
</feature>
<dbReference type="InterPro" id="IPR039421">
    <property type="entry name" value="Type_1_exporter"/>
</dbReference>
<evidence type="ECO:0000313" key="10">
    <source>
        <dbReference type="EMBL" id="AIE90166.1"/>
    </source>
</evidence>
<protein>
    <submittedName>
        <fullName evidence="10">Type I secretion system ATPase</fullName>
    </submittedName>
</protein>
<name>A0A075FKW6_PISSA</name>
<dbReference type="Pfam" id="PF00664">
    <property type="entry name" value="ABC_membrane"/>
    <property type="match status" value="1"/>
</dbReference>
<organism evidence="10">
    <name type="scientific">Piscirickettsia salmonis LF-89 = ATCC VR-1361</name>
    <dbReference type="NCBI Taxonomy" id="1227812"/>
    <lineage>
        <taxon>Bacteria</taxon>
        <taxon>Pseudomonadati</taxon>
        <taxon>Pseudomonadota</taxon>
        <taxon>Gammaproteobacteria</taxon>
        <taxon>Thiotrichales</taxon>
        <taxon>Piscirickettsiaceae</taxon>
        <taxon>Piscirickettsia</taxon>
    </lineage>
</organism>